<comment type="caution">
    <text evidence="4">The sequence shown here is derived from an EMBL/GenBank/DDBJ whole genome shotgun (WGS) entry which is preliminary data.</text>
</comment>
<dbReference type="AlphaFoldDB" id="A0AAV3XL57"/>
<proteinExistence type="predicted"/>
<name>A0AAV3XL57_9CYAN</name>
<dbReference type="Pfam" id="PF24793">
    <property type="entry name" value="GINT1_N"/>
    <property type="match status" value="1"/>
</dbReference>
<dbReference type="PANTHER" id="PTHR43772">
    <property type="entry name" value="ENDO-1,4-BETA-XYLANASE"/>
    <property type="match status" value="1"/>
</dbReference>
<organism evidence="4 5">
    <name type="scientific">Microseira wollei NIES-4236</name>
    <dbReference type="NCBI Taxonomy" id="2530354"/>
    <lineage>
        <taxon>Bacteria</taxon>
        <taxon>Bacillati</taxon>
        <taxon>Cyanobacteriota</taxon>
        <taxon>Cyanophyceae</taxon>
        <taxon>Oscillatoriophycideae</taxon>
        <taxon>Aerosakkonematales</taxon>
        <taxon>Aerosakkonemataceae</taxon>
        <taxon>Microseira</taxon>
    </lineage>
</organism>
<feature type="domain" description="Glucosamine inositolphosphorylceramide transferase 1 N-terminal" evidence="3">
    <location>
        <begin position="46"/>
        <end position="324"/>
    </location>
</feature>
<sequence length="326" mass="37830">MQDIKLDKIKNKLVLLIYKLSPELLNWLDRLGLFKRSLPALIKNPQWSIGIYVGQSPLKFMAAKNVKNPVIECHDVSDVTAELVADPFMVKVEQTWYMFFEIYNQQTRKGEIGLAVSQDTVKWEYQQIVLAEKFHLSYPYVFVWMNEYYMIPETGEAKSIRLYKASKFPTHWTFVDNLVSGSVFLDPSIFRYDNRWWLFVETNPYSKYDTLRLYYADELTGPWIEHPNSPIINGNPHIARPAGRVVVMHDRIIRYTQDCYPFYGIQVRAFEITELSPTSYQEREVAGASVLTPSPTGFGWNGGGMHHIDPHLNQDGTWIACVDGWV</sequence>
<evidence type="ECO:0000313" key="4">
    <source>
        <dbReference type="EMBL" id="GET42665.1"/>
    </source>
</evidence>
<dbReference type="InterPro" id="IPR023296">
    <property type="entry name" value="Glyco_hydro_beta-prop_sf"/>
</dbReference>
<keyword evidence="5" id="KW-1185">Reference proteome</keyword>
<keyword evidence="2" id="KW-0119">Carbohydrate metabolism</keyword>
<dbReference type="GO" id="GO:0045493">
    <property type="term" value="P:xylan catabolic process"/>
    <property type="evidence" value="ECO:0007669"/>
    <property type="project" value="UniProtKB-KW"/>
</dbReference>
<dbReference type="InterPro" id="IPR056442">
    <property type="entry name" value="GINT1_N"/>
</dbReference>
<dbReference type="InterPro" id="IPR052176">
    <property type="entry name" value="Glycosyl_Hydrlase_43_Enz"/>
</dbReference>
<keyword evidence="1" id="KW-0624">Polysaccharide degradation</keyword>
<evidence type="ECO:0000256" key="2">
    <source>
        <dbReference type="ARBA" id="ARBA00023277"/>
    </source>
</evidence>
<dbReference type="Gene3D" id="2.115.10.20">
    <property type="entry name" value="Glycosyl hydrolase domain, family 43"/>
    <property type="match status" value="1"/>
</dbReference>
<dbReference type="SUPFAM" id="SSF75005">
    <property type="entry name" value="Arabinanase/levansucrase/invertase"/>
    <property type="match status" value="1"/>
</dbReference>
<reference evidence="4" key="1">
    <citation type="submission" date="2019-10" db="EMBL/GenBank/DDBJ databases">
        <title>Draft genome sequece of Microseira wollei NIES-4236.</title>
        <authorList>
            <person name="Yamaguchi H."/>
            <person name="Suzuki S."/>
            <person name="Kawachi M."/>
        </authorList>
    </citation>
    <scope>NUCLEOTIDE SEQUENCE</scope>
    <source>
        <strain evidence="4">NIES-4236</strain>
    </source>
</reference>
<protein>
    <recommendedName>
        <fullName evidence="3">Glucosamine inositolphosphorylceramide transferase 1 N-terminal domain-containing protein</fullName>
    </recommendedName>
</protein>
<accession>A0AAV3XL57</accession>
<dbReference type="Proteomes" id="UP001050975">
    <property type="component" value="Unassembled WGS sequence"/>
</dbReference>
<evidence type="ECO:0000313" key="5">
    <source>
        <dbReference type="Proteomes" id="UP001050975"/>
    </source>
</evidence>
<keyword evidence="1" id="KW-0858">Xylan degradation</keyword>
<gene>
    <name evidence="4" type="ORF">MiSe_74830</name>
</gene>
<evidence type="ECO:0000259" key="3">
    <source>
        <dbReference type="Pfam" id="PF24793"/>
    </source>
</evidence>
<dbReference type="EMBL" id="BLAY01000175">
    <property type="protein sequence ID" value="GET42665.1"/>
    <property type="molecule type" value="Genomic_DNA"/>
</dbReference>
<dbReference type="PANTHER" id="PTHR43772:SF2">
    <property type="entry name" value="PUTATIVE (AFU_ORTHOLOGUE AFUA_2G04480)-RELATED"/>
    <property type="match status" value="1"/>
</dbReference>
<evidence type="ECO:0000256" key="1">
    <source>
        <dbReference type="ARBA" id="ARBA00022651"/>
    </source>
</evidence>
<dbReference type="RefSeq" id="WP_226590556.1">
    <property type="nucleotide sequence ID" value="NZ_BLAY01000175.1"/>
</dbReference>